<dbReference type="SUPFAM" id="SSF52540">
    <property type="entry name" value="P-loop containing nucleoside triphosphate hydrolases"/>
    <property type="match status" value="1"/>
</dbReference>
<sequence>MEKGLKVEGGDKLGKTIIFAKNKKHADFIIKRFNILYPEYNGNFTKPVYNGIKYVDSTMDNFGTKDKMPQIAVSVDMLDTGVDIPEILKSGEQLVFKLIFSS</sequence>
<name>A0AAU7VMK0_9FIRM</name>
<reference evidence="1" key="2">
    <citation type="submission" date="2024-06" db="EMBL/GenBank/DDBJ databases">
        <authorList>
            <person name="Petrova K.O."/>
            <person name="Toshchakov S.V."/>
            <person name="Boltjanskaja Y.V."/>
            <person name="Kevbrin V."/>
        </authorList>
    </citation>
    <scope>NUCLEOTIDE SEQUENCE</scope>
    <source>
        <strain evidence="1">Z-910T</strain>
    </source>
</reference>
<protein>
    <recommendedName>
        <fullName evidence="2">Helicase C-terminal domain-containing protein</fullName>
    </recommendedName>
</protein>
<dbReference type="InterPro" id="IPR050742">
    <property type="entry name" value="Helicase_Restrict-Modif_Enz"/>
</dbReference>
<gene>
    <name evidence="1" type="ORF">PRVXT_000408</name>
</gene>
<dbReference type="PANTHER" id="PTHR47396:SF1">
    <property type="entry name" value="ATP-DEPENDENT HELICASE IRC3-RELATED"/>
    <property type="match status" value="1"/>
</dbReference>
<dbReference type="Gene3D" id="3.40.50.300">
    <property type="entry name" value="P-loop containing nucleotide triphosphate hydrolases"/>
    <property type="match status" value="1"/>
</dbReference>
<dbReference type="EMBL" id="CP158367">
    <property type="protein sequence ID" value="XBX75294.1"/>
    <property type="molecule type" value="Genomic_DNA"/>
</dbReference>
<organism evidence="1">
    <name type="scientific">Proteinivorax tanatarense</name>
    <dbReference type="NCBI Taxonomy" id="1260629"/>
    <lineage>
        <taxon>Bacteria</taxon>
        <taxon>Bacillati</taxon>
        <taxon>Bacillota</taxon>
        <taxon>Clostridia</taxon>
        <taxon>Eubacteriales</taxon>
        <taxon>Proteinivoracaceae</taxon>
        <taxon>Proteinivorax</taxon>
    </lineage>
</organism>
<accession>A0AAU7VMK0</accession>
<evidence type="ECO:0008006" key="2">
    <source>
        <dbReference type="Google" id="ProtNLM"/>
    </source>
</evidence>
<dbReference type="GO" id="GO:0005829">
    <property type="term" value="C:cytosol"/>
    <property type="evidence" value="ECO:0007669"/>
    <property type="project" value="TreeGrafter"/>
</dbReference>
<dbReference type="AlphaFoldDB" id="A0AAU7VMK0"/>
<dbReference type="RefSeq" id="WP_350344039.1">
    <property type="nucleotide sequence ID" value="NZ_CP158367.1"/>
</dbReference>
<reference evidence="1" key="1">
    <citation type="journal article" date="2013" name="Extremophiles">
        <title>Proteinivorax tanatarense gen. nov., sp. nov., an anaerobic, haloalkaliphilic, proteolytic bacterium isolated from a decaying algal bloom, and proposal of Proteinivoraceae fam. nov.</title>
        <authorList>
            <person name="Kevbrin V."/>
            <person name="Boltyanskaya Y."/>
            <person name="Zhilina T."/>
            <person name="Kolganova T."/>
            <person name="Lavrentjeva E."/>
            <person name="Kuznetsov B."/>
        </authorList>
    </citation>
    <scope>NUCLEOTIDE SEQUENCE</scope>
    <source>
        <strain evidence="1">Z-910T</strain>
    </source>
</reference>
<dbReference type="InterPro" id="IPR027417">
    <property type="entry name" value="P-loop_NTPase"/>
</dbReference>
<dbReference type="PANTHER" id="PTHR47396">
    <property type="entry name" value="TYPE I RESTRICTION ENZYME ECOKI R PROTEIN"/>
    <property type="match status" value="1"/>
</dbReference>
<proteinExistence type="predicted"/>
<evidence type="ECO:0000313" key="1">
    <source>
        <dbReference type="EMBL" id="XBX75294.1"/>
    </source>
</evidence>